<dbReference type="InterPro" id="IPR037171">
    <property type="entry name" value="NagB/RpiA_transferase-like"/>
</dbReference>
<comment type="caution">
    <text evidence="5">The sequence shown here is derived from an EMBL/GenBank/DDBJ whole genome shotgun (WGS) entry which is preliminary data.</text>
</comment>
<dbReference type="SMART" id="SM00420">
    <property type="entry name" value="HTH_DEOR"/>
    <property type="match status" value="1"/>
</dbReference>
<protein>
    <submittedName>
        <fullName evidence="5">Transcriptional repressor AgaR</fullName>
    </submittedName>
</protein>
<dbReference type="SUPFAM" id="SSF46785">
    <property type="entry name" value="Winged helix' DNA-binding domain"/>
    <property type="match status" value="1"/>
</dbReference>
<evidence type="ECO:0000256" key="2">
    <source>
        <dbReference type="ARBA" id="ARBA00023125"/>
    </source>
</evidence>
<dbReference type="Pfam" id="PF00455">
    <property type="entry name" value="DeoRC"/>
    <property type="match status" value="1"/>
</dbReference>
<dbReference type="EMBL" id="BAABFN010000003">
    <property type="protein sequence ID" value="GAA4309632.1"/>
    <property type="molecule type" value="Genomic_DNA"/>
</dbReference>
<proteinExistence type="predicted"/>
<dbReference type="PRINTS" id="PR00037">
    <property type="entry name" value="HTHLACR"/>
</dbReference>
<evidence type="ECO:0000256" key="3">
    <source>
        <dbReference type="ARBA" id="ARBA00023163"/>
    </source>
</evidence>
<dbReference type="SUPFAM" id="SSF100950">
    <property type="entry name" value="NagB/RpiA/CoA transferase-like"/>
    <property type="match status" value="1"/>
</dbReference>
<dbReference type="Gene3D" id="3.40.50.1360">
    <property type="match status" value="1"/>
</dbReference>
<evidence type="ECO:0000256" key="1">
    <source>
        <dbReference type="ARBA" id="ARBA00023015"/>
    </source>
</evidence>
<keyword evidence="7" id="KW-1185">Reference proteome</keyword>
<feature type="domain" description="HTH deoR-type" evidence="4">
    <location>
        <begin position="4"/>
        <end position="59"/>
    </location>
</feature>
<keyword evidence="2" id="KW-0238">DNA-binding</keyword>
<keyword evidence="1" id="KW-0805">Transcription regulation</keyword>
<reference evidence="5" key="1">
    <citation type="journal article" date="2014" name="Int. J. Syst. Evol. Microbiol.">
        <title>Complete genome of a new Firmicutes species belonging to the dominant human colonic microbiota ('Ruminococcus bicirculans') reveals two chromosomes and a selective capacity to utilize plant glucans.</title>
        <authorList>
            <consortium name="NISC Comparative Sequencing Program"/>
            <person name="Wegmann U."/>
            <person name="Louis P."/>
            <person name="Goesmann A."/>
            <person name="Henrissat B."/>
            <person name="Duncan S.H."/>
            <person name="Flint H.J."/>
        </authorList>
    </citation>
    <scope>NUCLEOTIDE SEQUENCE</scope>
    <source>
        <strain evidence="5">JCM 17664</strain>
    </source>
</reference>
<dbReference type="InterPro" id="IPR018356">
    <property type="entry name" value="Tscrpt_reg_HTH_DeoR_CS"/>
</dbReference>
<name>A0ABP8FRB1_9BACT</name>
<evidence type="ECO:0000259" key="4">
    <source>
        <dbReference type="PROSITE" id="PS51000"/>
    </source>
</evidence>
<reference evidence="5" key="3">
    <citation type="submission" date="2023-12" db="EMBL/GenBank/DDBJ databases">
        <authorList>
            <person name="Sun Q."/>
            <person name="Inoue M."/>
        </authorList>
    </citation>
    <scope>NUCLEOTIDE SEQUENCE</scope>
    <source>
        <strain evidence="5">JCM 17664</strain>
    </source>
</reference>
<dbReference type="InterPro" id="IPR036390">
    <property type="entry name" value="WH_DNA-bd_sf"/>
</dbReference>
<sequence length="254" mass="27607">MINIAERHQTILSKLNQEGFVKVLDLCRELDVSAVTIRKDLKLLEDKGLLFRSHGGAALHNPYTTDRPVNEKEKIRSSEKSRIGAAAAPLVTADDSIIIASGTTVQAMAKYIQPQGRLTVITASLNVANELNHHPEIEVLQLGGILRKSSSSVAGPYAEKMLTDFFCSKLFLGADGIDLEFGITTTSAMEAHLNQQMMAACQKTVVLADASKFGRRGFGKICELQDIDQVITDNAVSPHMIKSMEDAGIEVTIV</sequence>
<reference evidence="7" key="2">
    <citation type="journal article" date="2019" name="Int. J. Syst. Evol. Microbiol.">
        <title>The Global Catalogue of Microorganisms (GCM) 10K type strain sequencing project: providing services to taxonomists for standard genome sequencing and annotation.</title>
        <authorList>
            <consortium name="The Broad Institute Genomics Platform"/>
            <consortium name="The Broad Institute Genome Sequencing Center for Infectious Disease"/>
            <person name="Wu L."/>
            <person name="Ma J."/>
        </authorList>
    </citation>
    <scope>NUCLEOTIDE SEQUENCE [LARGE SCALE GENOMIC DNA]</scope>
    <source>
        <strain evidence="7">JCM 17664</strain>
    </source>
</reference>
<organism evidence="5 7">
    <name type="scientific">Compostibacter hankyongensis</name>
    <dbReference type="NCBI Taxonomy" id="1007089"/>
    <lineage>
        <taxon>Bacteria</taxon>
        <taxon>Pseudomonadati</taxon>
        <taxon>Bacteroidota</taxon>
        <taxon>Chitinophagia</taxon>
        <taxon>Chitinophagales</taxon>
        <taxon>Chitinophagaceae</taxon>
        <taxon>Compostibacter</taxon>
    </lineage>
</organism>
<gene>
    <name evidence="5" type="primary">agaR_1</name>
    <name evidence="6" type="synonym">agaR_2</name>
    <name evidence="5" type="ORF">GCM10023143_17490</name>
    <name evidence="6" type="ORF">GCM10023143_17680</name>
</gene>
<evidence type="ECO:0000313" key="6">
    <source>
        <dbReference type="EMBL" id="GAA4309632.1"/>
    </source>
</evidence>
<dbReference type="Proteomes" id="UP001501207">
    <property type="component" value="Unassembled WGS sequence"/>
</dbReference>
<dbReference type="InterPro" id="IPR050313">
    <property type="entry name" value="Carb_Metab_HTH_regulators"/>
</dbReference>
<dbReference type="InterPro" id="IPR014036">
    <property type="entry name" value="DeoR-like_C"/>
</dbReference>
<dbReference type="Pfam" id="PF08220">
    <property type="entry name" value="HTH_DeoR"/>
    <property type="match status" value="1"/>
</dbReference>
<dbReference type="PANTHER" id="PTHR30363">
    <property type="entry name" value="HTH-TYPE TRANSCRIPTIONAL REGULATOR SRLR-RELATED"/>
    <property type="match status" value="1"/>
</dbReference>
<dbReference type="RefSeq" id="WP_344978345.1">
    <property type="nucleotide sequence ID" value="NZ_BAABFN010000002.1"/>
</dbReference>
<dbReference type="PROSITE" id="PS00894">
    <property type="entry name" value="HTH_DEOR_1"/>
    <property type="match status" value="1"/>
</dbReference>
<dbReference type="Gene3D" id="1.10.10.10">
    <property type="entry name" value="Winged helix-like DNA-binding domain superfamily/Winged helix DNA-binding domain"/>
    <property type="match status" value="1"/>
</dbReference>
<dbReference type="InterPro" id="IPR001034">
    <property type="entry name" value="DeoR_HTH"/>
</dbReference>
<evidence type="ECO:0000313" key="7">
    <source>
        <dbReference type="Proteomes" id="UP001501207"/>
    </source>
</evidence>
<dbReference type="EMBL" id="BAABFN010000002">
    <property type="protein sequence ID" value="GAA4309481.1"/>
    <property type="molecule type" value="Genomic_DNA"/>
</dbReference>
<dbReference type="PANTHER" id="PTHR30363:SF44">
    <property type="entry name" value="AGA OPERON TRANSCRIPTIONAL REPRESSOR-RELATED"/>
    <property type="match status" value="1"/>
</dbReference>
<dbReference type="PROSITE" id="PS51000">
    <property type="entry name" value="HTH_DEOR_2"/>
    <property type="match status" value="1"/>
</dbReference>
<dbReference type="SMART" id="SM01134">
    <property type="entry name" value="DeoRC"/>
    <property type="match status" value="1"/>
</dbReference>
<evidence type="ECO:0000313" key="5">
    <source>
        <dbReference type="EMBL" id="GAA4309481.1"/>
    </source>
</evidence>
<keyword evidence="3" id="KW-0804">Transcription</keyword>
<dbReference type="InterPro" id="IPR036388">
    <property type="entry name" value="WH-like_DNA-bd_sf"/>
</dbReference>
<accession>A0ABP8FRB1</accession>